<organism evidence="3">
    <name type="scientific">Rhinella marina erythrocytic-like virus</name>
    <dbReference type="NCBI Taxonomy" id="2859906"/>
    <lineage>
        <taxon>Viruses</taxon>
        <taxon>Varidnaviria</taxon>
        <taxon>Bamfordvirae</taxon>
        <taxon>Nucleocytoviricota</taxon>
        <taxon>Megaviricetes</taxon>
        <taxon>Pimascovirales</taxon>
        <taxon>Pimascovirales incertae sedis</taxon>
        <taxon>Iridoviridae</taxon>
    </lineage>
</organism>
<dbReference type="InterPro" id="IPR000719">
    <property type="entry name" value="Prot_kinase_dom"/>
</dbReference>
<dbReference type="GO" id="GO:0005524">
    <property type="term" value="F:ATP binding"/>
    <property type="evidence" value="ECO:0007669"/>
    <property type="project" value="UniProtKB-UniRule"/>
</dbReference>
<dbReference type="PROSITE" id="PS00107">
    <property type="entry name" value="PROTEIN_KINASE_ATP"/>
    <property type="match status" value="1"/>
</dbReference>
<protein>
    <submittedName>
        <fullName evidence="3">Serine-threonine protein kinase</fullName>
    </submittedName>
</protein>
<evidence type="ECO:0000313" key="3">
    <source>
        <dbReference type="EMBL" id="QXT57822.1"/>
    </source>
</evidence>
<accession>A0A8F6YI19</accession>
<dbReference type="GO" id="GO:0004672">
    <property type="term" value="F:protein kinase activity"/>
    <property type="evidence" value="ECO:0007669"/>
    <property type="project" value="InterPro"/>
</dbReference>
<dbReference type="InterPro" id="IPR017441">
    <property type="entry name" value="Protein_kinase_ATP_BS"/>
</dbReference>
<dbReference type="SUPFAM" id="SSF56112">
    <property type="entry name" value="Protein kinase-like (PK-like)"/>
    <property type="match status" value="1"/>
</dbReference>
<name>A0A8F6YI19_9VIRU</name>
<dbReference type="PROSITE" id="PS50011">
    <property type="entry name" value="PROTEIN_KINASE_DOM"/>
    <property type="match status" value="1"/>
</dbReference>
<dbReference type="Gene3D" id="1.10.510.10">
    <property type="entry name" value="Transferase(Phosphotransferase) domain 1"/>
    <property type="match status" value="1"/>
</dbReference>
<dbReference type="PANTHER" id="PTHR11909">
    <property type="entry name" value="CASEIN KINASE-RELATED"/>
    <property type="match status" value="1"/>
</dbReference>
<keyword evidence="3" id="KW-0418">Kinase</keyword>
<keyword evidence="1" id="KW-0547">Nucleotide-binding</keyword>
<proteinExistence type="predicted"/>
<dbReference type="SMART" id="SM00220">
    <property type="entry name" value="S_TKc"/>
    <property type="match status" value="1"/>
</dbReference>
<dbReference type="Pfam" id="PF00069">
    <property type="entry name" value="Pkinase"/>
    <property type="match status" value="1"/>
</dbReference>
<dbReference type="EMBL" id="MW582941">
    <property type="protein sequence ID" value="QXT57822.1"/>
    <property type="molecule type" value="Genomic_DNA"/>
</dbReference>
<feature type="domain" description="Protein kinase" evidence="2">
    <location>
        <begin position="24"/>
        <end position="293"/>
    </location>
</feature>
<keyword evidence="3" id="KW-0808">Transferase</keyword>
<dbReference type="InterPro" id="IPR050235">
    <property type="entry name" value="CK1_Ser-Thr_kinase"/>
</dbReference>
<evidence type="ECO:0000256" key="1">
    <source>
        <dbReference type="PROSITE-ProRule" id="PRU10141"/>
    </source>
</evidence>
<sequence length="425" mass="49436">MTYTFHLSGIHSPLHLRDITGKMWILGKCLGNGGFAHVYETNTDENVVLKIFKNKNSYTAELFTYQSLFSETLVEQYKIDHALGHLGFPKLYAHGHSRDYNPKNIKSKRYYFIAIHKLYPVKQLIQEEYRDNNLVMMITQLLDVLEFMHSHKWTHNDLKYDNIMVDHHRNFYLLDFGLVTTFVDAEETPVDMPTIGTVKYMSLDAHRGFVNPPRGDLVNLVFVLKLLLESPWDIDKHVFYSGQTATLLEKEEFIKNPKCGNFTKFCKAVLNLEYKDSPNYNHLKSLLPTQPKVQLIKSVYIKHCGFILLDWVFSVIFQTHILPYMFRMNKKLYTVKDLKPGLIDVEDVMFILDAKKTDNLITNGLELIGENKLLYTNDANNYVSLCLESWIAHVGKSIKNIRLKHKMSINQAIYELTKVLSMARP</sequence>
<feature type="binding site" evidence="1">
    <location>
        <position position="50"/>
    </location>
    <ligand>
        <name>ATP</name>
        <dbReference type="ChEBI" id="CHEBI:30616"/>
    </ligand>
</feature>
<reference evidence="3" key="1">
    <citation type="submission" date="2021-02" db="EMBL/GenBank/DDBJ databases">
        <title>Distinct virome patterns of the invasive cane toad (Rhinella marina) across its native and introduced ranges.</title>
        <authorList>
            <person name="Russo A.G."/>
            <person name="Harding E.F."/>
            <person name="Yan G.J."/>
            <person name="Selechnik D."/>
            <person name="Ducatez S."/>
            <person name="DeVore J.L."/>
            <person name="Zhou J."/>
            <person name="Sarma R.R."/>
            <person name="Lee Y.P."/>
            <person name="Richardson M.F."/>
            <person name="Shine R."/>
            <person name="Rollins L.A."/>
            <person name="White P.A."/>
        </authorList>
    </citation>
    <scope>NUCLEOTIDE SEQUENCE</scope>
</reference>
<dbReference type="InterPro" id="IPR011009">
    <property type="entry name" value="Kinase-like_dom_sf"/>
</dbReference>
<keyword evidence="1" id="KW-0067">ATP-binding</keyword>
<evidence type="ECO:0000259" key="2">
    <source>
        <dbReference type="PROSITE" id="PS50011"/>
    </source>
</evidence>